<dbReference type="Gene3D" id="3.40.50.150">
    <property type="entry name" value="Vaccinia Virus protein VP39"/>
    <property type="match status" value="1"/>
</dbReference>
<name>A0A9D2JEN3_9FIRM</name>
<dbReference type="SUPFAM" id="SSF53335">
    <property type="entry name" value="S-adenosyl-L-methionine-dependent methyltransferases"/>
    <property type="match status" value="1"/>
</dbReference>
<dbReference type="GO" id="GO:0003676">
    <property type="term" value="F:nucleic acid binding"/>
    <property type="evidence" value="ECO:0007669"/>
    <property type="project" value="InterPro"/>
</dbReference>
<dbReference type="InterPro" id="IPR002052">
    <property type="entry name" value="DNA_methylase_N6_adenine_CS"/>
</dbReference>
<accession>A0A9D2JEN3</accession>
<dbReference type="InterPro" id="IPR029063">
    <property type="entry name" value="SAM-dependent_MTases_sf"/>
</dbReference>
<feature type="region of interest" description="Disordered" evidence="1">
    <location>
        <begin position="50"/>
        <end position="75"/>
    </location>
</feature>
<dbReference type="GO" id="GO:0032259">
    <property type="term" value="P:methylation"/>
    <property type="evidence" value="ECO:0007669"/>
    <property type="project" value="InterPro"/>
</dbReference>
<sequence length="108" mass="11614">MAEQVAYNIDCMEYMRTLPDNFFDLAVVDPPYGGGARLRRPGAIRRAFRPLSGQSAGPAGSGQPNTEKKLSPGTTRQAKNTLMNCFAYPSNRSSGAAIIFPCRPAGAF</sequence>
<proteinExistence type="predicted"/>
<evidence type="ECO:0000313" key="2">
    <source>
        <dbReference type="EMBL" id="HIZ47675.1"/>
    </source>
</evidence>
<feature type="compositionally biased region" description="Low complexity" evidence="1">
    <location>
        <begin position="52"/>
        <end position="64"/>
    </location>
</feature>
<evidence type="ECO:0000256" key="1">
    <source>
        <dbReference type="SAM" id="MobiDB-lite"/>
    </source>
</evidence>
<reference evidence="2" key="2">
    <citation type="submission" date="2021-04" db="EMBL/GenBank/DDBJ databases">
        <authorList>
            <person name="Gilroy R."/>
        </authorList>
    </citation>
    <scope>NUCLEOTIDE SEQUENCE</scope>
    <source>
        <strain evidence="2">3436</strain>
    </source>
</reference>
<dbReference type="PROSITE" id="PS00092">
    <property type="entry name" value="N6_MTASE"/>
    <property type="match status" value="1"/>
</dbReference>
<dbReference type="EMBL" id="DXBO01000036">
    <property type="protein sequence ID" value="HIZ47675.1"/>
    <property type="molecule type" value="Genomic_DNA"/>
</dbReference>
<dbReference type="GO" id="GO:0008168">
    <property type="term" value="F:methyltransferase activity"/>
    <property type="evidence" value="ECO:0007669"/>
    <property type="project" value="InterPro"/>
</dbReference>
<evidence type="ECO:0000313" key="3">
    <source>
        <dbReference type="Proteomes" id="UP000824031"/>
    </source>
</evidence>
<protein>
    <recommendedName>
        <fullName evidence="4">DNA methylase N-4/N-6 domain-containing protein</fullName>
    </recommendedName>
</protein>
<dbReference type="Proteomes" id="UP000824031">
    <property type="component" value="Unassembled WGS sequence"/>
</dbReference>
<gene>
    <name evidence="2" type="ORF">H9810_03015</name>
</gene>
<organism evidence="2 3">
    <name type="scientific">Candidatus Gemmiger excrementavium</name>
    <dbReference type="NCBI Taxonomy" id="2838608"/>
    <lineage>
        <taxon>Bacteria</taxon>
        <taxon>Bacillati</taxon>
        <taxon>Bacillota</taxon>
        <taxon>Clostridia</taxon>
        <taxon>Eubacteriales</taxon>
        <taxon>Gemmiger</taxon>
    </lineage>
</organism>
<reference evidence="2" key="1">
    <citation type="journal article" date="2021" name="PeerJ">
        <title>Extensive microbial diversity within the chicken gut microbiome revealed by metagenomics and culture.</title>
        <authorList>
            <person name="Gilroy R."/>
            <person name="Ravi A."/>
            <person name="Getino M."/>
            <person name="Pursley I."/>
            <person name="Horton D.L."/>
            <person name="Alikhan N.F."/>
            <person name="Baker D."/>
            <person name="Gharbi K."/>
            <person name="Hall N."/>
            <person name="Watson M."/>
            <person name="Adriaenssens E.M."/>
            <person name="Foster-Nyarko E."/>
            <person name="Jarju S."/>
            <person name="Secka A."/>
            <person name="Antonio M."/>
            <person name="Oren A."/>
            <person name="Chaudhuri R.R."/>
            <person name="La Ragione R."/>
            <person name="Hildebrand F."/>
            <person name="Pallen M.J."/>
        </authorList>
    </citation>
    <scope>NUCLEOTIDE SEQUENCE</scope>
    <source>
        <strain evidence="2">3436</strain>
    </source>
</reference>
<comment type="caution">
    <text evidence="2">The sequence shown here is derived from an EMBL/GenBank/DDBJ whole genome shotgun (WGS) entry which is preliminary data.</text>
</comment>
<evidence type="ECO:0008006" key="4">
    <source>
        <dbReference type="Google" id="ProtNLM"/>
    </source>
</evidence>
<dbReference type="AlphaFoldDB" id="A0A9D2JEN3"/>